<sequence>MKSTDHYAQKFGITSYFKLQLPLTAFQFASKLGAMTPYSEIGIFSDLEDIFSSDHRTYIKGMVTDKHFQIKHKAQLFDFGKHSAIINGFINQNSDGIEIIVKVSSLKIIHKIYFVMVGMFLILFLLQALISLVFLDRWVLVLIPFLILFTIFTFLIPILFLRYSTSKMHAYFNGLFVYLAQKNNVPS</sequence>
<comment type="caution">
    <text evidence="2">The sequence shown here is derived from an EMBL/GenBank/DDBJ whole genome shotgun (WGS) entry which is preliminary data.</text>
</comment>
<keyword evidence="1" id="KW-1133">Transmembrane helix</keyword>
<dbReference type="Proteomes" id="UP000248584">
    <property type="component" value="Unassembled WGS sequence"/>
</dbReference>
<evidence type="ECO:0000313" key="2">
    <source>
        <dbReference type="EMBL" id="PZX39764.1"/>
    </source>
</evidence>
<dbReference type="EMBL" id="QKZR01000003">
    <property type="protein sequence ID" value="PZX39764.1"/>
    <property type="molecule type" value="Genomic_DNA"/>
</dbReference>
<reference evidence="2 3" key="1">
    <citation type="submission" date="2018-06" db="EMBL/GenBank/DDBJ databases">
        <title>Genomic Encyclopedia of Archaeal and Bacterial Type Strains, Phase II (KMG-II): from individual species to whole genera.</title>
        <authorList>
            <person name="Goeker M."/>
        </authorList>
    </citation>
    <scope>NUCLEOTIDE SEQUENCE [LARGE SCALE GENOMIC DNA]</scope>
    <source>
        <strain evidence="2 3">DSM 17205</strain>
    </source>
</reference>
<feature type="transmembrane region" description="Helical" evidence="1">
    <location>
        <begin position="112"/>
        <end position="135"/>
    </location>
</feature>
<dbReference type="RefSeq" id="WP_041567138.1">
    <property type="nucleotide sequence ID" value="NZ_QKZR01000003.1"/>
</dbReference>
<evidence type="ECO:0000256" key="1">
    <source>
        <dbReference type="SAM" id="Phobius"/>
    </source>
</evidence>
<gene>
    <name evidence="2" type="ORF">LX97_02121</name>
</gene>
<keyword evidence="3" id="KW-1185">Reference proteome</keyword>
<evidence type="ECO:0000313" key="3">
    <source>
        <dbReference type="Proteomes" id="UP000248584"/>
    </source>
</evidence>
<feature type="transmembrane region" description="Helical" evidence="1">
    <location>
        <begin position="141"/>
        <end position="161"/>
    </location>
</feature>
<keyword evidence="1" id="KW-0472">Membrane</keyword>
<proteinExistence type="predicted"/>
<organism evidence="2 3">
    <name type="scientific">Nonlabens dokdonensis</name>
    <dbReference type="NCBI Taxonomy" id="328515"/>
    <lineage>
        <taxon>Bacteria</taxon>
        <taxon>Pseudomonadati</taxon>
        <taxon>Bacteroidota</taxon>
        <taxon>Flavobacteriia</taxon>
        <taxon>Flavobacteriales</taxon>
        <taxon>Flavobacteriaceae</taxon>
        <taxon>Nonlabens</taxon>
    </lineage>
</organism>
<protein>
    <submittedName>
        <fullName evidence="2">Uncharacterized protein</fullName>
    </submittedName>
</protein>
<name>A0ABX5PX50_9FLAO</name>
<keyword evidence="1" id="KW-0812">Transmembrane</keyword>
<accession>A0ABX5PX50</accession>